<feature type="signal peptide" evidence="1">
    <location>
        <begin position="1"/>
        <end position="19"/>
    </location>
</feature>
<dbReference type="EMBL" id="CP025583">
    <property type="protein sequence ID" value="AUM73782.1"/>
    <property type="molecule type" value="Genomic_DNA"/>
</dbReference>
<sequence>MLRVSAFLALAFLGTGATAQQCEEIRFLSGASSGEVSGTVIEGSPMCFTFGAGAGQLASLDLSGSENACFSINGVIDCQANYSFETAGQTYRVGVFQLFPRSEAETFNLRLTIR</sequence>
<keyword evidence="1" id="KW-0732">Signal</keyword>
<accession>A0A2K9ME66</accession>
<dbReference type="AlphaFoldDB" id="A0A2K9ME66"/>
<dbReference type="RefSeq" id="WP_101499134.1">
    <property type="nucleotide sequence ID" value="NZ_CP025583.1"/>
</dbReference>
<dbReference type="KEGG" id="paru:CYR75_05320"/>
<protein>
    <submittedName>
        <fullName evidence="2">Uncharacterized protein</fullName>
    </submittedName>
</protein>
<evidence type="ECO:0000256" key="1">
    <source>
        <dbReference type="SAM" id="SignalP"/>
    </source>
</evidence>
<gene>
    <name evidence="2" type="ORF">CYR75_05320</name>
</gene>
<dbReference type="Proteomes" id="UP000234882">
    <property type="component" value="Chromosome"/>
</dbReference>
<dbReference type="OrthoDB" id="7866630at2"/>
<evidence type="ECO:0000313" key="3">
    <source>
        <dbReference type="Proteomes" id="UP000234882"/>
    </source>
</evidence>
<feature type="chain" id="PRO_5014610169" evidence="1">
    <location>
        <begin position="20"/>
        <end position="114"/>
    </location>
</feature>
<evidence type="ECO:0000313" key="2">
    <source>
        <dbReference type="EMBL" id="AUM73782.1"/>
    </source>
</evidence>
<organism evidence="2 3">
    <name type="scientific">Paracoccus jeotgali</name>
    <dbReference type="NCBI Taxonomy" id="2065379"/>
    <lineage>
        <taxon>Bacteria</taxon>
        <taxon>Pseudomonadati</taxon>
        <taxon>Pseudomonadota</taxon>
        <taxon>Alphaproteobacteria</taxon>
        <taxon>Rhodobacterales</taxon>
        <taxon>Paracoccaceae</taxon>
        <taxon>Paracoccus</taxon>
    </lineage>
</organism>
<dbReference type="Gene3D" id="2.60.120.380">
    <property type="match status" value="1"/>
</dbReference>
<keyword evidence="3" id="KW-1185">Reference proteome</keyword>
<proteinExistence type="predicted"/>
<name>A0A2K9ME66_9RHOB</name>
<reference evidence="3" key="1">
    <citation type="submission" date="2017-12" db="EMBL/GenBank/DDBJ databases">
        <title>Genomic analysis of Paracoccus sp. CBA4604.</title>
        <authorList>
            <person name="Roh S.W."/>
            <person name="Kim J.Y."/>
            <person name="Kim J.S."/>
        </authorList>
    </citation>
    <scope>NUCLEOTIDE SEQUENCE [LARGE SCALE GENOMIC DNA]</scope>
    <source>
        <strain evidence="3">CBA4604</strain>
    </source>
</reference>